<name>A0A6A4H6R5_9AGAR</name>
<evidence type="ECO:0000313" key="3">
    <source>
        <dbReference type="Proteomes" id="UP000799118"/>
    </source>
</evidence>
<dbReference type="OrthoDB" id="2986625at2759"/>
<feature type="domain" description="F-box" evidence="1">
    <location>
        <begin position="3"/>
        <end position="48"/>
    </location>
</feature>
<dbReference type="InterPro" id="IPR001810">
    <property type="entry name" value="F-box_dom"/>
</dbReference>
<keyword evidence="3" id="KW-1185">Reference proteome</keyword>
<dbReference type="Gene3D" id="3.80.10.10">
    <property type="entry name" value="Ribonuclease Inhibitor"/>
    <property type="match status" value="1"/>
</dbReference>
<dbReference type="EMBL" id="ML769585">
    <property type="protein sequence ID" value="KAE9392885.1"/>
    <property type="molecule type" value="Genomic_DNA"/>
</dbReference>
<evidence type="ECO:0000259" key="1">
    <source>
        <dbReference type="PROSITE" id="PS50181"/>
    </source>
</evidence>
<accession>A0A6A4H6R5</accession>
<dbReference type="AlphaFoldDB" id="A0A6A4H6R5"/>
<dbReference type="PROSITE" id="PS50181">
    <property type="entry name" value="FBOX"/>
    <property type="match status" value="1"/>
</dbReference>
<organism evidence="2 3">
    <name type="scientific">Gymnopus androsaceus JB14</name>
    <dbReference type="NCBI Taxonomy" id="1447944"/>
    <lineage>
        <taxon>Eukaryota</taxon>
        <taxon>Fungi</taxon>
        <taxon>Dikarya</taxon>
        <taxon>Basidiomycota</taxon>
        <taxon>Agaricomycotina</taxon>
        <taxon>Agaricomycetes</taxon>
        <taxon>Agaricomycetidae</taxon>
        <taxon>Agaricales</taxon>
        <taxon>Marasmiineae</taxon>
        <taxon>Omphalotaceae</taxon>
        <taxon>Gymnopus</taxon>
    </lineage>
</organism>
<gene>
    <name evidence="2" type="ORF">BT96DRAFT_999929</name>
</gene>
<dbReference type="Proteomes" id="UP000799118">
    <property type="component" value="Unassembled WGS sequence"/>
</dbReference>
<sequence length="577" mass="65236">MQLASILDFPNELIYKIIHLLGPRDLQKFSIAVKELGFILDPLVYATLSIGLFNDSIRYIHNDGGVRPRKPQLQYVHSLFLTTDQPYYPRGKMGPIKQGSNFTALFGLRRLKDLKGIISLLGNVTSVRWIAPHGRPAMKSSKWSGTSLNFTSILEIVASLPSLDTFSFDVSDPILFADTYWGLSHLHNLKYLSFTGKIGMNFWAAIIDKIIQIMKNSPELEELSIDFSDYSMLYTGTLYLERLLASFSSTQPLKIKKLSLRAPVWNLQVEPVSSIHLRSLTTLEFHFPTGSSLISYAFAEFSDGIWGVLGPQLKHIYAPLSPGLVSYLEKHSGIEYLRLYGPDEFADNLLADRFHNCVLQLHANSLKMLKTSLIGGKQWAFSENNAHCYTACHELKELWVSFSGDEPNIDALKLLLRTSNSLHHLHWLSLGRTPPYGHKTSKLFHSWAHTVAKMLDGLDVTELFEADSKDGSLIDLAIDLGFDQFMVTSYVYNEPDVPQHRSLLLTWTVRHGGTPEGATFQLDWPYISNLAVGMIFNFQALQVVRYEALEWSRESEDVFIFHALTFAHLKGQSSNGW</sequence>
<reference evidence="2" key="1">
    <citation type="journal article" date="2019" name="Environ. Microbiol.">
        <title>Fungal ecological strategies reflected in gene transcription - a case study of two litter decomposers.</title>
        <authorList>
            <person name="Barbi F."/>
            <person name="Kohler A."/>
            <person name="Barry K."/>
            <person name="Baskaran P."/>
            <person name="Daum C."/>
            <person name="Fauchery L."/>
            <person name="Ihrmark K."/>
            <person name="Kuo A."/>
            <person name="LaButti K."/>
            <person name="Lipzen A."/>
            <person name="Morin E."/>
            <person name="Grigoriev I.V."/>
            <person name="Henrissat B."/>
            <person name="Lindahl B."/>
            <person name="Martin F."/>
        </authorList>
    </citation>
    <scope>NUCLEOTIDE SEQUENCE</scope>
    <source>
        <strain evidence="2">JB14</strain>
    </source>
</reference>
<proteinExistence type="predicted"/>
<protein>
    <recommendedName>
        <fullName evidence="1">F-box domain-containing protein</fullName>
    </recommendedName>
</protein>
<evidence type="ECO:0000313" key="2">
    <source>
        <dbReference type="EMBL" id="KAE9392885.1"/>
    </source>
</evidence>
<dbReference type="InterPro" id="IPR032675">
    <property type="entry name" value="LRR_dom_sf"/>
</dbReference>